<sequence>MRRSLNLSKAMSSEILKGREDVFRGITIHSDKINVSKEDAPEILKKSIEEWKTKNVHGIWFKVLNSDNFWISLLIENGFDFHHAQSGYAMLTKWLPQHKISSLPKYPFTSIGVGGVVVNEAGQFLLIKEKRGFYMGWKFPGGLADPSEEVFDTAKREVLEETGVETDFITVLTMRHSTSVSIYKNVGDMYFVCAMKPSNEEKIVPKPCPRETSACQWMTKDEIDKLTDKDFHPFNRSIVDAYMHWKESGRKGFYMEKFTIPEFKRTFSVYTAD</sequence>
<name>A0AC34FXZ1_9BILA</name>
<protein>
    <submittedName>
        <fullName evidence="2">Nudix hydrolase domain-containing protein</fullName>
    </submittedName>
</protein>
<evidence type="ECO:0000313" key="2">
    <source>
        <dbReference type="WBParaSite" id="ES5_v2.g22080.t1"/>
    </source>
</evidence>
<dbReference type="Proteomes" id="UP000887579">
    <property type="component" value="Unplaced"/>
</dbReference>
<dbReference type="WBParaSite" id="ES5_v2.g22080.t1">
    <property type="protein sequence ID" value="ES5_v2.g22080.t1"/>
    <property type="gene ID" value="ES5_v2.g22080"/>
</dbReference>
<accession>A0AC34FXZ1</accession>
<reference evidence="2" key="1">
    <citation type="submission" date="2022-11" db="UniProtKB">
        <authorList>
            <consortium name="WormBaseParasite"/>
        </authorList>
    </citation>
    <scope>IDENTIFICATION</scope>
</reference>
<evidence type="ECO:0000313" key="1">
    <source>
        <dbReference type="Proteomes" id="UP000887579"/>
    </source>
</evidence>
<organism evidence="1 2">
    <name type="scientific">Panagrolaimus sp. ES5</name>
    <dbReference type="NCBI Taxonomy" id="591445"/>
    <lineage>
        <taxon>Eukaryota</taxon>
        <taxon>Metazoa</taxon>
        <taxon>Ecdysozoa</taxon>
        <taxon>Nematoda</taxon>
        <taxon>Chromadorea</taxon>
        <taxon>Rhabditida</taxon>
        <taxon>Tylenchina</taxon>
        <taxon>Panagrolaimomorpha</taxon>
        <taxon>Panagrolaimoidea</taxon>
        <taxon>Panagrolaimidae</taxon>
        <taxon>Panagrolaimus</taxon>
    </lineage>
</organism>
<proteinExistence type="predicted"/>